<dbReference type="PANTHER" id="PTHR39430">
    <property type="entry name" value="MEMBRANE-ASSOCIATED PROTEASE-RELATED"/>
    <property type="match status" value="1"/>
</dbReference>
<keyword evidence="1" id="KW-1133">Transmembrane helix</keyword>
<protein>
    <submittedName>
        <fullName evidence="3">CPBP family intramembrane glutamic endopeptidase</fullName>
        <ecNumber evidence="3">3.4.-.-</ecNumber>
    </submittedName>
</protein>
<dbReference type="RefSeq" id="WP_350411494.1">
    <property type="nucleotide sequence ID" value="NZ_JBEOKT010000004.1"/>
</dbReference>
<keyword evidence="1" id="KW-0472">Membrane</keyword>
<dbReference type="Pfam" id="PF02517">
    <property type="entry name" value="Rce1-like"/>
    <property type="match status" value="1"/>
</dbReference>
<feature type="transmembrane region" description="Helical" evidence="1">
    <location>
        <begin position="108"/>
        <end position="131"/>
    </location>
</feature>
<feature type="transmembrane region" description="Helical" evidence="1">
    <location>
        <begin position="75"/>
        <end position="96"/>
    </location>
</feature>
<keyword evidence="4" id="KW-1185">Reference proteome</keyword>
<evidence type="ECO:0000313" key="3">
    <source>
        <dbReference type="EMBL" id="MER2997119.1"/>
    </source>
</evidence>
<dbReference type="PANTHER" id="PTHR39430:SF1">
    <property type="entry name" value="PROTEASE"/>
    <property type="match status" value="1"/>
</dbReference>
<sequence length="269" mass="30323">MKNKISLLVWFIGFILLDLYFNGIPKLVTLDVLPWLAYAFGFFAVAHLFAKYILKLNGLDDLGLELRKGWLKLMLLGFIVGLGIWALKYLVFYQLGKFEVTGIMDGSYIAGMLAQALLAMLLVSAINDVLVRGYWLPYFQKNNLMPWYILVTTILYALDDSWNEGITVANLSFSAVLGVSLAYTVLKTGTIWMAIGIHWGSNMMFRAMAGFNGQGIWQLDGVKEGAVYEWVSVLITALLFPVVYLLLRNYKRVARPQQNSLNQTPKIAL</sequence>
<proteinExistence type="predicted"/>
<feature type="transmembrane region" description="Helical" evidence="1">
    <location>
        <begin position="227"/>
        <end position="247"/>
    </location>
</feature>
<organism evidence="3 4">
    <name type="scientific">Pontibacter populi</name>
    <dbReference type="NCBI Taxonomy" id="890055"/>
    <lineage>
        <taxon>Bacteria</taxon>
        <taxon>Pseudomonadati</taxon>
        <taxon>Bacteroidota</taxon>
        <taxon>Cytophagia</taxon>
        <taxon>Cytophagales</taxon>
        <taxon>Hymenobacteraceae</taxon>
        <taxon>Pontibacter</taxon>
    </lineage>
</organism>
<evidence type="ECO:0000313" key="4">
    <source>
        <dbReference type="Proteomes" id="UP001476807"/>
    </source>
</evidence>
<feature type="transmembrane region" description="Helical" evidence="1">
    <location>
        <begin position="35"/>
        <end position="54"/>
    </location>
</feature>
<feature type="domain" description="CAAX prenyl protease 2/Lysostaphin resistance protein A-like" evidence="2">
    <location>
        <begin position="112"/>
        <end position="204"/>
    </location>
</feature>
<keyword evidence="3" id="KW-0378">Hydrolase</keyword>
<comment type="caution">
    <text evidence="3">The sequence shown here is derived from an EMBL/GenBank/DDBJ whole genome shotgun (WGS) entry which is preliminary data.</text>
</comment>
<dbReference type="EMBL" id="JBEOKT010000004">
    <property type="protein sequence ID" value="MER2997119.1"/>
    <property type="molecule type" value="Genomic_DNA"/>
</dbReference>
<keyword evidence="1" id="KW-0812">Transmembrane</keyword>
<dbReference type="InterPro" id="IPR003675">
    <property type="entry name" value="Rce1/LyrA-like_dom"/>
</dbReference>
<evidence type="ECO:0000259" key="2">
    <source>
        <dbReference type="Pfam" id="PF02517"/>
    </source>
</evidence>
<name>A0ABV1RRV6_9BACT</name>
<accession>A0ABV1RRV6</accession>
<dbReference type="EC" id="3.4.-.-" evidence="3"/>
<evidence type="ECO:0000256" key="1">
    <source>
        <dbReference type="SAM" id="Phobius"/>
    </source>
</evidence>
<dbReference type="GO" id="GO:0016787">
    <property type="term" value="F:hydrolase activity"/>
    <property type="evidence" value="ECO:0007669"/>
    <property type="project" value="UniProtKB-KW"/>
</dbReference>
<gene>
    <name evidence="3" type="ORF">ABS362_06145</name>
</gene>
<dbReference type="Proteomes" id="UP001476807">
    <property type="component" value="Unassembled WGS sequence"/>
</dbReference>
<feature type="transmembrane region" description="Helical" evidence="1">
    <location>
        <begin position="7"/>
        <end position="23"/>
    </location>
</feature>
<reference evidence="3 4" key="1">
    <citation type="submission" date="2024-06" db="EMBL/GenBank/DDBJ databases">
        <title>Pontibacter populi HYL7-15.</title>
        <authorList>
            <person name="Kim M.K."/>
        </authorList>
    </citation>
    <scope>NUCLEOTIDE SEQUENCE [LARGE SCALE GENOMIC DNA]</scope>
    <source>
        <strain evidence="3 4">HYL7-15</strain>
    </source>
</reference>